<proteinExistence type="predicted"/>
<evidence type="ECO:0000313" key="1">
    <source>
        <dbReference type="EMBL" id="SPD01678.1"/>
    </source>
</evidence>
<dbReference type="EMBL" id="OIVN01002223">
    <property type="protein sequence ID" value="SPD01678.1"/>
    <property type="molecule type" value="Genomic_DNA"/>
</dbReference>
<reference evidence="1" key="1">
    <citation type="submission" date="2018-02" db="EMBL/GenBank/DDBJ databases">
        <authorList>
            <person name="Cohen D.B."/>
            <person name="Kent A.D."/>
        </authorList>
    </citation>
    <scope>NUCLEOTIDE SEQUENCE</scope>
</reference>
<sequence length="495" mass="54696">MHSDSSFSLYPSLSLSLLSLSSLPSPQTLIPPPSSSSTFLHLLQNPNSNSRSLFLVAGPYRGGSHVLLRFYILRNKTKSFARARVVCNQRGLRFDEEKLGVLVDVNHGVSVRVFGSVNCFAMYSVSSSKIWVFAVKTVVGDNDEDEDEDDGVVVKLMRCAVIECWRPVFSISVSFGVLILGEENGVRVFDLRRLMKGGKVRKVDSLGLNLSSENGKSEEGRGLHNLRLPNGVVGGHYAKFGGGKSGSEGAPELACNGYLDGRMDKHCVSVKQNSVTLRQDSSKGGACFVAFRSDEVGSSTSTGTPLMSVKAISIQALSPKKFLILDSAGDLHLLHLSNSVIGSDASYHMKQLPHIMKAQKLAILPDVSLRTQTVWISDGVYSVHMMAASDMDTVVNENDRNESEEKPTQISGFYGSIICWKLICICNFLKLLRTSMFLEMLDVCQFEWVPWINCSVYKLVVMRPLITMVPFVIMILSHELQLPHFVFWCMTPQEH</sequence>
<accession>A0A2N9GQD3</accession>
<gene>
    <name evidence="1" type="ORF">FSB_LOCUS29560</name>
</gene>
<name>A0A2N9GQD3_FAGSY</name>
<dbReference type="PANTHER" id="PTHR37383">
    <property type="entry name" value="OS01G0694200 PROTEIN"/>
    <property type="match status" value="1"/>
</dbReference>
<organism evidence="1">
    <name type="scientific">Fagus sylvatica</name>
    <name type="common">Beechnut</name>
    <dbReference type="NCBI Taxonomy" id="28930"/>
    <lineage>
        <taxon>Eukaryota</taxon>
        <taxon>Viridiplantae</taxon>
        <taxon>Streptophyta</taxon>
        <taxon>Embryophyta</taxon>
        <taxon>Tracheophyta</taxon>
        <taxon>Spermatophyta</taxon>
        <taxon>Magnoliopsida</taxon>
        <taxon>eudicotyledons</taxon>
        <taxon>Gunneridae</taxon>
        <taxon>Pentapetalae</taxon>
        <taxon>rosids</taxon>
        <taxon>fabids</taxon>
        <taxon>Fagales</taxon>
        <taxon>Fagaceae</taxon>
        <taxon>Fagus</taxon>
    </lineage>
</organism>
<dbReference type="AlphaFoldDB" id="A0A2N9GQD3"/>
<dbReference type="PANTHER" id="PTHR37383:SF1">
    <property type="entry name" value="OS01G0694200 PROTEIN"/>
    <property type="match status" value="1"/>
</dbReference>
<protein>
    <submittedName>
        <fullName evidence="1">Uncharacterized protein</fullName>
    </submittedName>
</protein>